<name>A0A2G0CII2_9BACT</name>
<dbReference type="EMBL" id="PDLO01000001">
    <property type="protein sequence ID" value="PHK99791.1"/>
    <property type="molecule type" value="Genomic_DNA"/>
</dbReference>
<comment type="caution">
    <text evidence="2">The sequence shown here is derived from an EMBL/GenBank/DDBJ whole genome shotgun (WGS) entry which is preliminary data.</text>
</comment>
<dbReference type="AlphaFoldDB" id="A0A2G0CII2"/>
<evidence type="ECO:0000313" key="3">
    <source>
        <dbReference type="Proteomes" id="UP000226437"/>
    </source>
</evidence>
<keyword evidence="3" id="KW-1185">Reference proteome</keyword>
<dbReference type="Gene3D" id="2.60.120.10">
    <property type="entry name" value="Jelly Rolls"/>
    <property type="match status" value="1"/>
</dbReference>
<evidence type="ECO:0000313" key="2">
    <source>
        <dbReference type="EMBL" id="PHK99791.1"/>
    </source>
</evidence>
<proteinExistence type="predicted"/>
<organism evidence="2 3">
    <name type="scientific">Neolewinella marina</name>
    <dbReference type="NCBI Taxonomy" id="438751"/>
    <lineage>
        <taxon>Bacteria</taxon>
        <taxon>Pseudomonadati</taxon>
        <taxon>Bacteroidota</taxon>
        <taxon>Saprospiria</taxon>
        <taxon>Saprospirales</taxon>
        <taxon>Lewinellaceae</taxon>
        <taxon>Neolewinella</taxon>
    </lineage>
</organism>
<feature type="domain" description="Cupin type-2" evidence="1">
    <location>
        <begin position="36"/>
        <end position="95"/>
    </location>
</feature>
<accession>A0A2G0CII2</accession>
<dbReference type="SUPFAM" id="SSF51182">
    <property type="entry name" value="RmlC-like cupins"/>
    <property type="match status" value="1"/>
</dbReference>
<keyword evidence="2" id="KW-0413">Isomerase</keyword>
<dbReference type="PANTHER" id="PTHR36114:SF1">
    <property type="entry name" value="16.7 KDA PROTEIN IN WHIE LOCUS"/>
    <property type="match status" value="1"/>
</dbReference>
<dbReference type="InterPro" id="IPR052044">
    <property type="entry name" value="PKS_Associated_Protein"/>
</dbReference>
<gene>
    <name evidence="2" type="ORF">CGL56_01715</name>
</gene>
<dbReference type="InterPro" id="IPR014710">
    <property type="entry name" value="RmlC-like_jellyroll"/>
</dbReference>
<dbReference type="InterPro" id="IPR013096">
    <property type="entry name" value="Cupin_2"/>
</dbReference>
<dbReference type="Pfam" id="PF07883">
    <property type="entry name" value="Cupin_2"/>
    <property type="match status" value="1"/>
</dbReference>
<evidence type="ECO:0000259" key="1">
    <source>
        <dbReference type="Pfam" id="PF07883"/>
    </source>
</evidence>
<dbReference type="RefSeq" id="WP_099104770.1">
    <property type="nucleotide sequence ID" value="NZ_JAATJF010000001.1"/>
</dbReference>
<sequence>MPAINLLDKFSRFSDQWSPKVIAELNGQAVKLAKVQGTFVWHDHAEEDELFFVVRGTLLIDFEDRETVRLEPGELYVVPRGVRHCPRTEGEEEVWLMLLEPISTKHTGEVEDARTVRTYDRL</sequence>
<dbReference type="PANTHER" id="PTHR36114">
    <property type="entry name" value="16.7 KDA PROTEIN IN WHIE LOCUS"/>
    <property type="match status" value="1"/>
</dbReference>
<reference evidence="2 3" key="1">
    <citation type="submission" date="2017-10" db="EMBL/GenBank/DDBJ databases">
        <title>The draft genome sequence of Lewinella marina KCTC 32374.</title>
        <authorList>
            <person name="Wang K."/>
        </authorList>
    </citation>
    <scope>NUCLEOTIDE SEQUENCE [LARGE SCALE GENOMIC DNA]</scope>
    <source>
        <strain evidence="2 3">MKG-38</strain>
    </source>
</reference>
<dbReference type="Proteomes" id="UP000226437">
    <property type="component" value="Unassembled WGS sequence"/>
</dbReference>
<dbReference type="CDD" id="cd02226">
    <property type="entry name" value="cupin_YdbB-like"/>
    <property type="match status" value="1"/>
</dbReference>
<dbReference type="InterPro" id="IPR011051">
    <property type="entry name" value="RmlC_Cupin_sf"/>
</dbReference>
<dbReference type="GO" id="GO:0016853">
    <property type="term" value="F:isomerase activity"/>
    <property type="evidence" value="ECO:0007669"/>
    <property type="project" value="UniProtKB-KW"/>
</dbReference>
<protein>
    <submittedName>
        <fullName evidence="2">Mannose-6-phosphate isomerase</fullName>
    </submittedName>
</protein>
<dbReference type="OrthoDB" id="9794183at2"/>